<keyword evidence="5 9" id="KW-0808">Transferase</keyword>
<dbReference type="HAMAP" id="MF_00772">
    <property type="entry name" value="OGT"/>
    <property type="match status" value="1"/>
</dbReference>
<dbReference type="InterPro" id="IPR036217">
    <property type="entry name" value="MethylDNA_cys_MeTrfase_DNAb"/>
</dbReference>
<protein>
    <recommendedName>
        <fullName evidence="9">Methylated-DNA--protein-cysteine methyltransferase</fullName>
        <ecNumber evidence="9">2.1.1.63</ecNumber>
    </recommendedName>
    <alternativeName>
        <fullName evidence="9">6-O-methylguanine-DNA methyltransferase</fullName>
        <shortName evidence="9">MGMT</shortName>
    </alternativeName>
    <alternativeName>
        <fullName evidence="9">O-6-methylguanine-DNA-alkyltransferase</fullName>
    </alternativeName>
</protein>
<feature type="domain" description="Methylguanine DNA methyltransferase ribonuclease-like" evidence="11">
    <location>
        <begin position="1"/>
        <end position="69"/>
    </location>
</feature>
<keyword evidence="6 9" id="KW-0227">DNA damage</keyword>
<dbReference type="Proteomes" id="UP000051061">
    <property type="component" value="Unassembled WGS sequence"/>
</dbReference>
<comment type="catalytic activity">
    <reaction evidence="1 9">
        <text>a 4-O-methyl-thymidine in DNA + L-cysteinyl-[protein] = a thymidine in DNA + S-methyl-L-cysteinyl-[protein]</text>
        <dbReference type="Rhea" id="RHEA:53428"/>
        <dbReference type="Rhea" id="RHEA-COMP:10131"/>
        <dbReference type="Rhea" id="RHEA-COMP:10132"/>
        <dbReference type="Rhea" id="RHEA-COMP:13555"/>
        <dbReference type="Rhea" id="RHEA-COMP:13556"/>
        <dbReference type="ChEBI" id="CHEBI:29950"/>
        <dbReference type="ChEBI" id="CHEBI:82612"/>
        <dbReference type="ChEBI" id="CHEBI:137386"/>
        <dbReference type="ChEBI" id="CHEBI:137387"/>
        <dbReference type="EC" id="2.1.1.63"/>
    </reaction>
</comment>
<feature type="active site" description="Nucleophile; methyl group acceptor" evidence="9">
    <location>
        <position position="133"/>
    </location>
</feature>
<dbReference type="PANTHER" id="PTHR10815">
    <property type="entry name" value="METHYLATED-DNA--PROTEIN-CYSTEINE METHYLTRANSFERASE"/>
    <property type="match status" value="1"/>
</dbReference>
<comment type="similarity">
    <text evidence="2 9">Belongs to the MGMT family.</text>
</comment>
<evidence type="ECO:0000256" key="2">
    <source>
        <dbReference type="ARBA" id="ARBA00008711"/>
    </source>
</evidence>
<keyword evidence="7 9" id="KW-0234">DNA repair</keyword>
<dbReference type="EMBL" id="LJJD01000034">
    <property type="protein sequence ID" value="KQL56072.1"/>
    <property type="molecule type" value="Genomic_DNA"/>
</dbReference>
<dbReference type="InterPro" id="IPR001497">
    <property type="entry name" value="MethylDNA_cys_MeTrfase_AS"/>
</dbReference>
<dbReference type="CDD" id="cd06445">
    <property type="entry name" value="ATase"/>
    <property type="match status" value="1"/>
</dbReference>
<reference evidence="12 13" key="1">
    <citation type="submission" date="2015-09" db="EMBL/GenBank/DDBJ databases">
        <title>Genome sequencing project for genomic taxonomy and phylogenomics of Bacillus-like bacteria.</title>
        <authorList>
            <person name="Liu B."/>
            <person name="Wang J."/>
            <person name="Zhu Y."/>
            <person name="Liu G."/>
            <person name="Chen Q."/>
            <person name="Chen Z."/>
            <person name="Lan J."/>
            <person name="Che J."/>
            <person name="Ge C."/>
            <person name="Shi H."/>
            <person name="Pan Z."/>
            <person name="Liu X."/>
        </authorList>
    </citation>
    <scope>NUCLEOTIDE SEQUENCE [LARGE SCALE GENOMIC DNA]</scope>
    <source>
        <strain evidence="12 13">DSM 19153</strain>
    </source>
</reference>
<evidence type="ECO:0000256" key="6">
    <source>
        <dbReference type="ARBA" id="ARBA00022763"/>
    </source>
</evidence>
<dbReference type="GO" id="GO:0003908">
    <property type="term" value="F:methylated-DNA-[protein]-cysteine S-methyltransferase activity"/>
    <property type="evidence" value="ECO:0007669"/>
    <property type="project" value="UniProtKB-UniRule"/>
</dbReference>
<dbReference type="Pfam" id="PF02870">
    <property type="entry name" value="Methyltransf_1N"/>
    <property type="match status" value="1"/>
</dbReference>
<comment type="subcellular location">
    <subcellularLocation>
        <location evidence="9">Cytoplasm</location>
    </subcellularLocation>
</comment>
<keyword evidence="4 9" id="KW-0489">Methyltransferase</keyword>
<dbReference type="EC" id="2.1.1.63" evidence="9"/>
<sequence length="178" mass="19832">MYRKVLETSLGAFTLASNGEQLTGLWLRGQKYEKQTIHTTAVEDNDLPLFLKVEEWLERYAQGEAPSIDFLLKPEGSTFRQEVWKHLLAIPYGEVETYGNIAKKMERSHGRAMSAQAVGGAVGHNPISILIPCHRVVGSNGSLTGYAGGIDMKKHLLTIEGVQMNSLYEPRPVVNRHQ</sequence>
<feature type="domain" description="Methylated-DNA-[protein]-cysteine S-methyltransferase DNA binding" evidence="10">
    <location>
        <begin position="79"/>
        <end position="162"/>
    </location>
</feature>
<comment type="catalytic activity">
    <reaction evidence="8 9">
        <text>a 6-O-methyl-2'-deoxyguanosine in DNA + L-cysteinyl-[protein] = S-methyl-L-cysteinyl-[protein] + a 2'-deoxyguanosine in DNA</text>
        <dbReference type="Rhea" id="RHEA:24000"/>
        <dbReference type="Rhea" id="RHEA-COMP:10131"/>
        <dbReference type="Rhea" id="RHEA-COMP:10132"/>
        <dbReference type="Rhea" id="RHEA-COMP:11367"/>
        <dbReference type="Rhea" id="RHEA-COMP:11368"/>
        <dbReference type="ChEBI" id="CHEBI:29950"/>
        <dbReference type="ChEBI" id="CHEBI:82612"/>
        <dbReference type="ChEBI" id="CHEBI:85445"/>
        <dbReference type="ChEBI" id="CHEBI:85448"/>
        <dbReference type="EC" id="2.1.1.63"/>
    </reaction>
</comment>
<evidence type="ECO:0000256" key="1">
    <source>
        <dbReference type="ARBA" id="ARBA00001286"/>
    </source>
</evidence>
<dbReference type="Gene3D" id="3.30.160.70">
    <property type="entry name" value="Methylated DNA-protein cysteine methyltransferase domain"/>
    <property type="match status" value="1"/>
</dbReference>
<dbReference type="InterPro" id="IPR036631">
    <property type="entry name" value="MGMT_N_sf"/>
</dbReference>
<dbReference type="NCBIfam" id="TIGR00589">
    <property type="entry name" value="ogt"/>
    <property type="match status" value="1"/>
</dbReference>
<dbReference type="GO" id="GO:0005737">
    <property type="term" value="C:cytoplasm"/>
    <property type="evidence" value="ECO:0007669"/>
    <property type="project" value="UniProtKB-SubCell"/>
</dbReference>
<keyword evidence="3 9" id="KW-0963">Cytoplasm</keyword>
<evidence type="ECO:0000256" key="8">
    <source>
        <dbReference type="ARBA" id="ARBA00049348"/>
    </source>
</evidence>
<evidence type="ECO:0000256" key="9">
    <source>
        <dbReference type="HAMAP-Rule" id="MF_00772"/>
    </source>
</evidence>
<dbReference type="FunFam" id="1.10.10.10:FF:000214">
    <property type="entry name" value="Methylated-DNA--protein-cysteine methyltransferase"/>
    <property type="match status" value="1"/>
</dbReference>
<gene>
    <name evidence="12" type="ORF">AN965_15475</name>
</gene>
<dbReference type="Pfam" id="PF01035">
    <property type="entry name" value="DNA_binding_1"/>
    <property type="match status" value="1"/>
</dbReference>
<organism evidence="12 13">
    <name type="scientific">Alkalicoccobacillus plakortidis</name>
    <dbReference type="NCBI Taxonomy" id="444060"/>
    <lineage>
        <taxon>Bacteria</taxon>
        <taxon>Bacillati</taxon>
        <taxon>Bacillota</taxon>
        <taxon>Bacilli</taxon>
        <taxon>Bacillales</taxon>
        <taxon>Bacillaceae</taxon>
        <taxon>Alkalicoccobacillus</taxon>
    </lineage>
</organism>
<comment type="miscellaneous">
    <text evidence="9">This enzyme catalyzes only one turnover and therefore is not strictly catalytic. According to one definition, an enzyme is a biocatalyst that acts repeatedly and over many reaction cycles.</text>
</comment>
<evidence type="ECO:0000259" key="11">
    <source>
        <dbReference type="Pfam" id="PF02870"/>
    </source>
</evidence>
<evidence type="ECO:0000256" key="7">
    <source>
        <dbReference type="ARBA" id="ARBA00023204"/>
    </source>
</evidence>
<dbReference type="Gene3D" id="1.10.10.10">
    <property type="entry name" value="Winged helix-like DNA-binding domain superfamily/Winged helix DNA-binding domain"/>
    <property type="match status" value="1"/>
</dbReference>
<evidence type="ECO:0000259" key="10">
    <source>
        <dbReference type="Pfam" id="PF01035"/>
    </source>
</evidence>
<proteinExistence type="inferred from homology"/>
<evidence type="ECO:0000256" key="5">
    <source>
        <dbReference type="ARBA" id="ARBA00022679"/>
    </source>
</evidence>
<comment type="function">
    <text evidence="9">Involved in the cellular defense against the biological effects of O6-methylguanine (O6-MeG) and O4-methylthymine (O4-MeT) in DNA. Repairs the methylated nucleobase in DNA by stoichiometrically transferring the methyl group to a cysteine residue in the enzyme. This is a suicide reaction: the enzyme is irreversibly inactivated.</text>
</comment>
<dbReference type="InterPro" id="IPR023546">
    <property type="entry name" value="MGMT"/>
</dbReference>
<dbReference type="SUPFAM" id="SSF46767">
    <property type="entry name" value="Methylated DNA-protein cysteine methyltransferase, C-terminal domain"/>
    <property type="match status" value="1"/>
</dbReference>
<evidence type="ECO:0000313" key="12">
    <source>
        <dbReference type="EMBL" id="KQL56072.1"/>
    </source>
</evidence>
<dbReference type="PANTHER" id="PTHR10815:SF5">
    <property type="entry name" value="METHYLATED-DNA--PROTEIN-CYSTEINE METHYLTRANSFERASE"/>
    <property type="match status" value="1"/>
</dbReference>
<dbReference type="SUPFAM" id="SSF53155">
    <property type="entry name" value="Methylated DNA-protein cysteine methyltransferase domain"/>
    <property type="match status" value="1"/>
</dbReference>
<dbReference type="InterPro" id="IPR014048">
    <property type="entry name" value="MethylDNA_cys_MeTrfase_DNA-bd"/>
</dbReference>
<dbReference type="AlphaFoldDB" id="A0A9D5DLQ8"/>
<evidence type="ECO:0000256" key="3">
    <source>
        <dbReference type="ARBA" id="ARBA00022490"/>
    </source>
</evidence>
<accession>A0A9D5DLQ8</accession>
<dbReference type="InterPro" id="IPR036388">
    <property type="entry name" value="WH-like_DNA-bd_sf"/>
</dbReference>
<dbReference type="PROSITE" id="PS00374">
    <property type="entry name" value="MGMT"/>
    <property type="match status" value="1"/>
</dbReference>
<dbReference type="GO" id="GO:0006307">
    <property type="term" value="P:DNA alkylation repair"/>
    <property type="evidence" value="ECO:0007669"/>
    <property type="project" value="UniProtKB-UniRule"/>
</dbReference>
<evidence type="ECO:0000256" key="4">
    <source>
        <dbReference type="ARBA" id="ARBA00022603"/>
    </source>
</evidence>
<keyword evidence="13" id="KW-1185">Reference proteome</keyword>
<dbReference type="InterPro" id="IPR008332">
    <property type="entry name" value="MethylG_MeTrfase_N"/>
</dbReference>
<name>A0A9D5DLQ8_9BACI</name>
<evidence type="ECO:0000313" key="13">
    <source>
        <dbReference type="Proteomes" id="UP000051061"/>
    </source>
</evidence>
<dbReference type="GO" id="GO:0032259">
    <property type="term" value="P:methylation"/>
    <property type="evidence" value="ECO:0007669"/>
    <property type="project" value="UniProtKB-KW"/>
</dbReference>
<comment type="caution">
    <text evidence="12">The sequence shown here is derived from an EMBL/GenBank/DDBJ whole genome shotgun (WGS) entry which is preliminary data.</text>
</comment>